<protein>
    <submittedName>
        <fullName evidence="1">Uncharacterized protein</fullName>
    </submittedName>
</protein>
<gene>
    <name evidence="1" type="ORF">SAMN05216470_1755</name>
</gene>
<dbReference type="EMBL" id="FZRA01000006">
    <property type="protein sequence ID" value="SNU09243.1"/>
    <property type="molecule type" value="Genomic_DNA"/>
</dbReference>
<organism evidence="1 2">
    <name type="scientific">Streptococcus equinus</name>
    <name type="common">Streptococcus bovis</name>
    <dbReference type="NCBI Taxonomy" id="1335"/>
    <lineage>
        <taxon>Bacteria</taxon>
        <taxon>Bacillati</taxon>
        <taxon>Bacillota</taxon>
        <taxon>Bacilli</taxon>
        <taxon>Lactobacillales</taxon>
        <taxon>Streptococcaceae</taxon>
        <taxon>Streptococcus</taxon>
    </lineage>
</organism>
<dbReference type="RefSeq" id="WP_094141144.1">
    <property type="nucleotide sequence ID" value="NZ_FZRA01000006.1"/>
</dbReference>
<reference evidence="1 2" key="1">
    <citation type="submission" date="2017-07" db="EMBL/GenBank/DDBJ databases">
        <authorList>
            <person name="Sun Z.S."/>
            <person name="Albrecht U."/>
            <person name="Echele G."/>
            <person name="Lee C.C."/>
        </authorList>
    </citation>
    <scope>NUCLEOTIDE SEQUENCE [LARGE SCALE GENOMIC DNA]</scope>
    <source>
        <strain evidence="1 2">AR3</strain>
    </source>
</reference>
<evidence type="ECO:0000313" key="1">
    <source>
        <dbReference type="EMBL" id="SNU09243.1"/>
    </source>
</evidence>
<dbReference type="Proteomes" id="UP000214649">
    <property type="component" value="Unassembled WGS sequence"/>
</dbReference>
<dbReference type="AlphaFoldDB" id="A0A239REE2"/>
<proteinExistence type="predicted"/>
<accession>A0A239REE2</accession>
<sequence length="73" mass="8812">MEFYKEYIDIRKYNDNGRSFRTITATDQLNQEVKINQQWKSEVKGYMVEDCYTSILVRWVGLSSTDFTEVHYE</sequence>
<name>A0A239REE2_STREI</name>
<evidence type="ECO:0000313" key="2">
    <source>
        <dbReference type="Proteomes" id="UP000214649"/>
    </source>
</evidence>